<dbReference type="EMBL" id="JAMZFW010000023">
    <property type="protein sequence ID" value="MCP1103359.1"/>
    <property type="molecule type" value="Genomic_DNA"/>
</dbReference>
<gene>
    <name evidence="2" type="ORF">NK125_13180</name>
</gene>
<sequence length="56" mass="6219">MNEKNKLPKGNEESVTERNNQDEDVEGYAYCQTHRARCLNDCGGGGKATPFLSDLN</sequence>
<dbReference type="RefSeq" id="WP_262067133.1">
    <property type="nucleotide sequence ID" value="NZ_JAMXOD010000023.1"/>
</dbReference>
<feature type="compositionally biased region" description="Basic and acidic residues" evidence="1">
    <location>
        <begin position="1"/>
        <end position="21"/>
    </location>
</feature>
<reference evidence="2 3" key="1">
    <citation type="journal article" date="2022" name="Genome Biol. Evol.">
        <title>Host diet, physiology and behaviors set the stage for Lachnospiraceae cladogenesis.</title>
        <authorList>
            <person name="Vera-Ponce De Leon A."/>
            <person name="Schneider M."/>
            <person name="Jahnes B.C."/>
            <person name="Sadowski V."/>
            <person name="Camuy-Velez L.A."/>
            <person name="Duan J."/>
            <person name="Sabree Z.L."/>
        </authorList>
    </citation>
    <scope>NUCLEOTIDE SEQUENCE [LARGE SCALE GENOMIC DNA]</scope>
    <source>
        <strain evidence="2 3">PAL113</strain>
    </source>
</reference>
<accession>A0ABT1ECI1</accession>
<evidence type="ECO:0000256" key="1">
    <source>
        <dbReference type="SAM" id="MobiDB-lite"/>
    </source>
</evidence>
<evidence type="ECO:0000313" key="2">
    <source>
        <dbReference type="EMBL" id="MCP1103359.1"/>
    </source>
</evidence>
<protein>
    <submittedName>
        <fullName evidence="2">Uncharacterized protein</fullName>
    </submittedName>
</protein>
<organism evidence="2 3">
    <name type="scientific">Aequitasia blattaphilus</name>
    <dbReference type="NCBI Taxonomy" id="2949332"/>
    <lineage>
        <taxon>Bacteria</taxon>
        <taxon>Bacillati</taxon>
        <taxon>Bacillota</taxon>
        <taxon>Clostridia</taxon>
        <taxon>Lachnospirales</taxon>
        <taxon>Lachnospiraceae</taxon>
        <taxon>Aequitasia</taxon>
    </lineage>
</organism>
<keyword evidence="3" id="KW-1185">Reference proteome</keyword>
<feature type="region of interest" description="Disordered" evidence="1">
    <location>
        <begin position="1"/>
        <end position="25"/>
    </location>
</feature>
<dbReference type="Proteomes" id="UP001523566">
    <property type="component" value="Unassembled WGS sequence"/>
</dbReference>
<comment type="caution">
    <text evidence="2">The sequence shown here is derived from an EMBL/GenBank/DDBJ whole genome shotgun (WGS) entry which is preliminary data.</text>
</comment>
<proteinExistence type="predicted"/>
<name>A0ABT1ECI1_9FIRM</name>
<evidence type="ECO:0000313" key="3">
    <source>
        <dbReference type="Proteomes" id="UP001523566"/>
    </source>
</evidence>